<dbReference type="SUPFAM" id="SSF63380">
    <property type="entry name" value="Riboflavin synthase domain-like"/>
    <property type="match status" value="1"/>
</dbReference>
<dbReference type="InterPro" id="IPR017938">
    <property type="entry name" value="Riboflavin_synthase-like_b-brl"/>
</dbReference>
<dbReference type="InterPro" id="IPR050415">
    <property type="entry name" value="MRET"/>
</dbReference>
<dbReference type="PROSITE" id="PS51384">
    <property type="entry name" value="FAD_FR"/>
    <property type="match status" value="1"/>
</dbReference>
<dbReference type="Gene3D" id="3.40.50.80">
    <property type="entry name" value="Nucleotide-binding domain of ferredoxin-NADP reductase (FNR) module"/>
    <property type="match status" value="1"/>
</dbReference>
<gene>
    <name evidence="12" type="ORF">SAZU_2373</name>
</gene>
<evidence type="ECO:0000259" key="10">
    <source>
        <dbReference type="PROSITE" id="PS51085"/>
    </source>
</evidence>
<feature type="transmembrane region" description="Helical" evidence="9">
    <location>
        <begin position="73"/>
        <end position="93"/>
    </location>
</feature>
<dbReference type="GO" id="GO:0051537">
    <property type="term" value="F:2 iron, 2 sulfur cluster binding"/>
    <property type="evidence" value="ECO:0007669"/>
    <property type="project" value="UniProtKB-KW"/>
</dbReference>
<evidence type="ECO:0000259" key="11">
    <source>
        <dbReference type="PROSITE" id="PS51384"/>
    </source>
</evidence>
<evidence type="ECO:0000256" key="8">
    <source>
        <dbReference type="SAM" id="MobiDB-lite"/>
    </source>
</evidence>
<feature type="transmembrane region" description="Helical" evidence="9">
    <location>
        <begin position="232"/>
        <end position="249"/>
    </location>
</feature>
<name>A0A0K8PIC7_STRAJ</name>
<accession>A0A0K8PIC7</accession>
<dbReference type="InterPro" id="IPR036010">
    <property type="entry name" value="2Fe-2S_ferredoxin-like_sf"/>
</dbReference>
<keyword evidence="4" id="KW-0479">Metal-binding</keyword>
<dbReference type="CDD" id="cd00207">
    <property type="entry name" value="fer2"/>
    <property type="match status" value="1"/>
</dbReference>
<feature type="region of interest" description="Disordered" evidence="8">
    <location>
        <begin position="1"/>
        <end position="35"/>
    </location>
</feature>
<dbReference type="PATRIC" id="fig|146537.3.peg.2505"/>
<dbReference type="InterPro" id="IPR012675">
    <property type="entry name" value="Beta-grasp_dom_sf"/>
</dbReference>
<keyword evidence="3" id="KW-0001">2Fe-2S</keyword>
<feature type="transmembrane region" description="Helical" evidence="9">
    <location>
        <begin position="201"/>
        <end position="220"/>
    </location>
</feature>
<evidence type="ECO:0000256" key="2">
    <source>
        <dbReference type="ARBA" id="ARBA00022630"/>
    </source>
</evidence>
<evidence type="ECO:0000313" key="13">
    <source>
        <dbReference type="Proteomes" id="UP000053859"/>
    </source>
</evidence>
<feature type="transmembrane region" description="Helical" evidence="9">
    <location>
        <begin position="269"/>
        <end position="293"/>
    </location>
</feature>
<dbReference type="Proteomes" id="UP000053859">
    <property type="component" value="Unassembled WGS sequence"/>
</dbReference>
<protein>
    <submittedName>
        <fullName evidence="12">2Fe-2S iron-sulfur cluster binding domain protein</fullName>
    </submittedName>
</protein>
<keyword evidence="9" id="KW-0812">Transmembrane</keyword>
<evidence type="ECO:0000256" key="4">
    <source>
        <dbReference type="ARBA" id="ARBA00022723"/>
    </source>
</evidence>
<dbReference type="PROSITE" id="PS00197">
    <property type="entry name" value="2FE2S_FER_1"/>
    <property type="match status" value="1"/>
</dbReference>
<keyword evidence="5" id="KW-0560">Oxidoreductase</keyword>
<dbReference type="GO" id="GO:0046872">
    <property type="term" value="F:metal ion binding"/>
    <property type="evidence" value="ECO:0007669"/>
    <property type="project" value="UniProtKB-KW"/>
</dbReference>
<evidence type="ECO:0000313" key="12">
    <source>
        <dbReference type="EMBL" id="GAP47636.1"/>
    </source>
</evidence>
<dbReference type="PRINTS" id="PR00409">
    <property type="entry name" value="PHDIOXRDTASE"/>
</dbReference>
<evidence type="ECO:0000256" key="9">
    <source>
        <dbReference type="SAM" id="Phobius"/>
    </source>
</evidence>
<feature type="transmembrane region" description="Helical" evidence="9">
    <location>
        <begin position="156"/>
        <end position="181"/>
    </location>
</feature>
<keyword evidence="7" id="KW-0411">Iron-sulfur</keyword>
<dbReference type="InterPro" id="IPR001041">
    <property type="entry name" value="2Fe-2S_ferredoxin-type"/>
</dbReference>
<evidence type="ECO:0000256" key="7">
    <source>
        <dbReference type="ARBA" id="ARBA00023014"/>
    </source>
</evidence>
<evidence type="ECO:0000256" key="5">
    <source>
        <dbReference type="ARBA" id="ARBA00023002"/>
    </source>
</evidence>
<keyword evidence="2" id="KW-0285">Flavoprotein</keyword>
<feature type="domain" description="FAD-binding FR-type" evidence="11">
    <location>
        <begin position="320"/>
        <end position="421"/>
    </location>
</feature>
<proteinExistence type="predicted"/>
<evidence type="ECO:0000256" key="3">
    <source>
        <dbReference type="ARBA" id="ARBA00022714"/>
    </source>
</evidence>
<dbReference type="SUPFAM" id="SSF52343">
    <property type="entry name" value="Ferredoxin reductase-like, C-terminal NADP-linked domain"/>
    <property type="match status" value="1"/>
</dbReference>
<dbReference type="Pfam" id="PF00111">
    <property type="entry name" value="Fer2"/>
    <property type="match status" value="1"/>
</dbReference>
<dbReference type="PROSITE" id="PS51085">
    <property type="entry name" value="2FE2S_FER_2"/>
    <property type="match status" value="1"/>
</dbReference>
<dbReference type="InterPro" id="IPR006058">
    <property type="entry name" value="2Fe2S_fd_BS"/>
</dbReference>
<dbReference type="PANTHER" id="PTHR47354:SF1">
    <property type="entry name" value="CARNITINE MONOOXYGENASE REDUCTASE SUBUNIT"/>
    <property type="match status" value="1"/>
</dbReference>
<dbReference type="SUPFAM" id="SSF54292">
    <property type="entry name" value="2Fe-2S ferredoxin-like"/>
    <property type="match status" value="1"/>
</dbReference>
<feature type="transmembrane region" description="Helical" evidence="9">
    <location>
        <begin position="127"/>
        <end position="144"/>
    </location>
</feature>
<keyword evidence="6" id="KW-0408">Iron</keyword>
<organism evidence="12 13">
    <name type="scientific">Streptomyces azureus</name>
    <dbReference type="NCBI Taxonomy" id="146537"/>
    <lineage>
        <taxon>Bacteria</taxon>
        <taxon>Bacillati</taxon>
        <taxon>Actinomycetota</taxon>
        <taxon>Actinomycetes</taxon>
        <taxon>Kitasatosporales</taxon>
        <taxon>Streptomycetaceae</taxon>
        <taxon>Streptomyces</taxon>
    </lineage>
</organism>
<sequence length="633" mass="67929">MSHTNPHSPAQHPEHAMTPGPIAGPGAGPDVDPRRRNSGALRVAQGVFALFCLVAAIVLYLRPDPAFPVLQTAGVAGYLLAAPLVAVAGWALARPASGARARRTLIVFHLAFIPLQFLFSFGNYEPLGGMLASAVLAVLMKPRFGQLGRRARKVWLMLHIGFSVSWLGLSLAMAVMSVVGLTADDHGTRRTAYDIMHLFDLMLVIPSMALALITGVVLAVGTPWGLIRHWWVLLKFVIALSLPLFAAFFEHKWIKELQVLESSQEPGGTGLTLTVCLLVFTLLLWTGVFLSVFKPGGRTRWGRRAAAARSAGPNAKRVPAAQMPVIVAAVRRAAEQVVELDLRRPDGGELPAWQPGAHVDLVLPSGTVRQYSLCGDPERRDLYRIAVLREPRGRGGSVEAHALAPGVAVAVRGPRNHFPLADAPSYRFIAGGIGIAPLLPMIRQLASRGADWRLVYRGGSRRAMAYAYDLLRDHPDRVFVSASDTDPRPDLTGLLADTPRGVAVYCCGPAPLMDAVAAAMPAACPHGQLHLERFAAATRSGTGPDTPFEAELARSGRIVAVPGGTSLLTALQTVEPTLDFSCADGVCGSCGTRVLDGAPDHRDDVLQPHERDRRDVIYPCVSRAHGPRIVLDL</sequence>
<dbReference type="InterPro" id="IPR017927">
    <property type="entry name" value="FAD-bd_FR_type"/>
</dbReference>
<keyword evidence="9" id="KW-1133">Transmembrane helix</keyword>
<dbReference type="GO" id="GO:0016491">
    <property type="term" value="F:oxidoreductase activity"/>
    <property type="evidence" value="ECO:0007669"/>
    <property type="project" value="UniProtKB-KW"/>
</dbReference>
<evidence type="ECO:0000256" key="6">
    <source>
        <dbReference type="ARBA" id="ARBA00023004"/>
    </source>
</evidence>
<feature type="transmembrane region" description="Helical" evidence="9">
    <location>
        <begin position="105"/>
        <end position="121"/>
    </location>
</feature>
<dbReference type="AlphaFoldDB" id="A0A0K8PIC7"/>
<dbReference type="Gene3D" id="2.40.30.10">
    <property type="entry name" value="Translation factors"/>
    <property type="match status" value="1"/>
</dbReference>
<feature type="domain" description="2Fe-2S ferredoxin-type" evidence="10">
    <location>
        <begin position="548"/>
        <end position="633"/>
    </location>
</feature>
<keyword evidence="13" id="KW-1185">Reference proteome</keyword>
<comment type="cofactor">
    <cofactor evidence="1">
        <name>FAD</name>
        <dbReference type="ChEBI" id="CHEBI:57692"/>
    </cofactor>
</comment>
<dbReference type="Gene3D" id="3.10.20.30">
    <property type="match status" value="1"/>
</dbReference>
<dbReference type="EMBL" id="DF968239">
    <property type="protein sequence ID" value="GAP47636.1"/>
    <property type="molecule type" value="Genomic_DNA"/>
</dbReference>
<dbReference type="PANTHER" id="PTHR47354">
    <property type="entry name" value="NADH OXIDOREDUCTASE HCR"/>
    <property type="match status" value="1"/>
</dbReference>
<reference evidence="12" key="1">
    <citation type="journal article" date="2015" name="Genome Announc.">
        <title>Draft Genome Sequence of Thiostrepton-Producing Streptomyces azureus ATCC 14921.</title>
        <authorList>
            <person name="Sakihara K."/>
            <person name="Maeda J."/>
            <person name="Tashiro K."/>
            <person name="Fujino Y."/>
            <person name="Kuhara S."/>
            <person name="Ohshima T."/>
            <person name="Ogata S."/>
            <person name="Doi K."/>
        </authorList>
    </citation>
    <scope>NUCLEOTIDE SEQUENCE [LARGE SCALE GENOMIC DNA]</scope>
    <source>
        <strain evidence="12">ATCC14921</strain>
    </source>
</reference>
<dbReference type="InterPro" id="IPR039261">
    <property type="entry name" value="FNR_nucleotide-bd"/>
</dbReference>
<evidence type="ECO:0000256" key="1">
    <source>
        <dbReference type="ARBA" id="ARBA00001974"/>
    </source>
</evidence>
<keyword evidence="9" id="KW-0472">Membrane</keyword>
<dbReference type="CDD" id="cd06185">
    <property type="entry name" value="PDR_like"/>
    <property type="match status" value="1"/>
</dbReference>
<feature type="transmembrane region" description="Helical" evidence="9">
    <location>
        <begin position="43"/>
        <end position="61"/>
    </location>
</feature>